<dbReference type="OrthoDB" id="9812206at2"/>
<dbReference type="GO" id="GO:0000287">
    <property type="term" value="F:magnesium ion binding"/>
    <property type="evidence" value="ECO:0007669"/>
    <property type="project" value="UniProtKB-UniRule"/>
</dbReference>
<evidence type="ECO:0000256" key="4">
    <source>
        <dbReference type="ARBA" id="ARBA00022842"/>
    </source>
</evidence>
<comment type="pathway">
    <text evidence="1 9 11">Cofactor biosynthesis; thiamine diphosphate biosynthesis; thiamine phosphate from 4-amino-2-methyl-5-diphosphomethylpyrimidine and 4-methyl-5-(2-phosphoethyl)-thiazole: step 1/1.</text>
</comment>
<dbReference type="InterPro" id="IPR022998">
    <property type="entry name" value="ThiamineP_synth_TenI"/>
</dbReference>
<dbReference type="GO" id="GO:0009228">
    <property type="term" value="P:thiamine biosynthetic process"/>
    <property type="evidence" value="ECO:0007669"/>
    <property type="project" value="UniProtKB-KW"/>
</dbReference>
<feature type="binding site" evidence="9">
    <location>
        <position position="70"/>
    </location>
    <ligand>
        <name>Mg(2+)</name>
        <dbReference type="ChEBI" id="CHEBI:18420"/>
    </ligand>
</feature>
<dbReference type="PANTHER" id="PTHR20857:SF23">
    <property type="entry name" value="THIAMINE BIOSYNTHETIC BIFUNCTIONAL ENZYME"/>
    <property type="match status" value="1"/>
</dbReference>
<keyword evidence="14" id="KW-1185">Reference proteome</keyword>
<dbReference type="AlphaFoldDB" id="A0A3R5X4P9"/>
<feature type="domain" description="Thiamine phosphate synthase/TenI" evidence="12">
    <location>
        <begin position="8"/>
        <end position="187"/>
    </location>
</feature>
<dbReference type="Proteomes" id="UP000286268">
    <property type="component" value="Chromosome"/>
</dbReference>
<dbReference type="InterPro" id="IPR036206">
    <property type="entry name" value="ThiamineP_synth_sf"/>
</dbReference>
<reference evidence="13 14" key="1">
    <citation type="submission" date="2018-01" db="EMBL/GenBank/DDBJ databases">
        <title>Genome Sequencing and Assembly of Anaerobacter polyendosporus strain CT4.</title>
        <authorList>
            <person name="Tachaapaikoon C."/>
            <person name="Sutheeworapong S."/>
            <person name="Jenjaroenpun P."/>
            <person name="Wongsurawat T."/>
            <person name="Nookeaw I."/>
            <person name="Cheawchanlertfa P."/>
            <person name="Kosugi A."/>
            <person name="Cheevadhanarak S."/>
            <person name="Ratanakhanokchai K."/>
        </authorList>
    </citation>
    <scope>NUCLEOTIDE SEQUENCE [LARGE SCALE GENOMIC DNA]</scope>
    <source>
        <strain evidence="13 14">CT4</strain>
    </source>
</reference>
<evidence type="ECO:0000256" key="10">
    <source>
        <dbReference type="RuleBase" id="RU003826"/>
    </source>
</evidence>
<organism evidence="13 14">
    <name type="scientific">Clostridium manihotivorum</name>
    <dbReference type="NCBI Taxonomy" id="2320868"/>
    <lineage>
        <taxon>Bacteria</taxon>
        <taxon>Bacillati</taxon>
        <taxon>Bacillota</taxon>
        <taxon>Clostridia</taxon>
        <taxon>Eubacteriales</taxon>
        <taxon>Clostridiaceae</taxon>
        <taxon>Clostridium</taxon>
    </lineage>
</organism>
<dbReference type="GO" id="GO:0004789">
    <property type="term" value="F:thiamine-phosphate diphosphorylase activity"/>
    <property type="evidence" value="ECO:0007669"/>
    <property type="project" value="UniProtKB-UniRule"/>
</dbReference>
<comment type="catalytic activity">
    <reaction evidence="6 9 10">
        <text>4-methyl-5-(2-phosphooxyethyl)-thiazole + 4-amino-2-methyl-5-(diphosphooxymethyl)pyrimidine + H(+) = thiamine phosphate + diphosphate</text>
        <dbReference type="Rhea" id="RHEA:22328"/>
        <dbReference type="ChEBI" id="CHEBI:15378"/>
        <dbReference type="ChEBI" id="CHEBI:33019"/>
        <dbReference type="ChEBI" id="CHEBI:37575"/>
        <dbReference type="ChEBI" id="CHEBI:57841"/>
        <dbReference type="ChEBI" id="CHEBI:58296"/>
        <dbReference type="EC" id="2.5.1.3"/>
    </reaction>
</comment>
<evidence type="ECO:0000256" key="8">
    <source>
        <dbReference type="ARBA" id="ARBA00047883"/>
    </source>
</evidence>
<feature type="binding site" evidence="9">
    <location>
        <position position="89"/>
    </location>
    <ligand>
        <name>Mg(2+)</name>
        <dbReference type="ChEBI" id="CHEBI:18420"/>
    </ligand>
</feature>
<dbReference type="HAMAP" id="MF_00097">
    <property type="entry name" value="TMP_synthase"/>
    <property type="match status" value="1"/>
</dbReference>
<evidence type="ECO:0000256" key="11">
    <source>
        <dbReference type="RuleBase" id="RU004253"/>
    </source>
</evidence>
<dbReference type="RefSeq" id="WP_128215338.1">
    <property type="nucleotide sequence ID" value="NZ_CP025746.1"/>
</dbReference>
<evidence type="ECO:0000256" key="3">
    <source>
        <dbReference type="ARBA" id="ARBA00022723"/>
    </source>
</evidence>
<feature type="binding site" evidence="9">
    <location>
        <position position="69"/>
    </location>
    <ligand>
        <name>4-amino-2-methyl-5-(diphosphooxymethyl)pyrimidine</name>
        <dbReference type="ChEBI" id="CHEBI:57841"/>
    </ligand>
</feature>
<comment type="similarity">
    <text evidence="9 10">Belongs to the thiamine-phosphate synthase family.</text>
</comment>
<dbReference type="GO" id="GO:0005737">
    <property type="term" value="C:cytoplasm"/>
    <property type="evidence" value="ECO:0007669"/>
    <property type="project" value="TreeGrafter"/>
</dbReference>
<dbReference type="EC" id="2.5.1.3" evidence="9"/>
<dbReference type="Gene3D" id="3.20.20.70">
    <property type="entry name" value="Aldolase class I"/>
    <property type="match status" value="1"/>
</dbReference>
<comment type="catalytic activity">
    <reaction evidence="7 9 10">
        <text>2-(2-carboxy-4-methylthiazol-5-yl)ethyl phosphate + 4-amino-2-methyl-5-(diphosphooxymethyl)pyrimidine + 2 H(+) = thiamine phosphate + CO2 + diphosphate</text>
        <dbReference type="Rhea" id="RHEA:47848"/>
        <dbReference type="ChEBI" id="CHEBI:15378"/>
        <dbReference type="ChEBI" id="CHEBI:16526"/>
        <dbReference type="ChEBI" id="CHEBI:33019"/>
        <dbReference type="ChEBI" id="CHEBI:37575"/>
        <dbReference type="ChEBI" id="CHEBI:57841"/>
        <dbReference type="ChEBI" id="CHEBI:62890"/>
        <dbReference type="EC" id="2.5.1.3"/>
    </reaction>
</comment>
<feature type="binding site" evidence="9">
    <location>
        <begin position="184"/>
        <end position="185"/>
    </location>
    <ligand>
        <name>2-[(2R,5Z)-2-carboxy-4-methylthiazol-5(2H)-ylidene]ethyl phosphate</name>
        <dbReference type="ChEBI" id="CHEBI:62899"/>
    </ligand>
</feature>
<gene>
    <name evidence="9 13" type="primary">thiE</name>
    <name evidence="13" type="ORF">C1I91_24985</name>
</gene>
<dbReference type="KEGG" id="cmah:C1I91_24985"/>
<feature type="binding site" evidence="9">
    <location>
        <begin position="134"/>
        <end position="136"/>
    </location>
    <ligand>
        <name>2-[(2R,5Z)-2-carboxy-4-methylthiazol-5(2H)-ylidene]ethyl phosphate</name>
        <dbReference type="ChEBI" id="CHEBI:62899"/>
    </ligand>
</feature>
<evidence type="ECO:0000256" key="6">
    <source>
        <dbReference type="ARBA" id="ARBA00047334"/>
    </source>
</evidence>
<dbReference type="PANTHER" id="PTHR20857">
    <property type="entry name" value="THIAMINE-PHOSPHATE PYROPHOSPHORYLASE"/>
    <property type="match status" value="1"/>
</dbReference>
<dbReference type="InterPro" id="IPR013785">
    <property type="entry name" value="Aldolase_TIM"/>
</dbReference>
<dbReference type="CDD" id="cd00564">
    <property type="entry name" value="TMP_TenI"/>
    <property type="match status" value="1"/>
</dbReference>
<dbReference type="FunFam" id="3.20.20.70:FF:000096">
    <property type="entry name" value="Thiamine-phosphate synthase"/>
    <property type="match status" value="1"/>
</dbReference>
<sequence>MDGYSKKLYLITDYLMPFDAMLIKTEQALKAGVDIVQYRAKDKSTRQLVEEAKVLKALCEVYACTFIVNDRIDVALAVEAHGVHLGQEDMMVKTARSICGNNFIIGATTKNKEQAIVAQREGANYLGVGALFPSKTKKNAVGISLKQLEEIRDIVDIPIYGIGGITLDNLSREIIEVVDGICTVSTILDAEDVEATVKSFKASIG</sequence>
<dbReference type="InterPro" id="IPR034291">
    <property type="entry name" value="TMP_synthase"/>
</dbReference>
<feature type="binding site" evidence="9">
    <location>
        <position position="108"/>
    </location>
    <ligand>
        <name>4-amino-2-methyl-5-(diphosphooxymethyl)pyrimidine</name>
        <dbReference type="ChEBI" id="CHEBI:57841"/>
    </ligand>
</feature>
<feature type="binding site" evidence="9">
    <location>
        <begin position="37"/>
        <end position="41"/>
    </location>
    <ligand>
        <name>4-amino-2-methyl-5-(diphosphooxymethyl)pyrimidine</name>
        <dbReference type="ChEBI" id="CHEBI:57841"/>
    </ligand>
</feature>
<keyword evidence="4 9" id="KW-0460">Magnesium</keyword>
<keyword evidence="3 9" id="KW-0479">Metal-binding</keyword>
<comment type="cofactor">
    <cofactor evidence="9">
        <name>Mg(2+)</name>
        <dbReference type="ChEBI" id="CHEBI:18420"/>
    </cofactor>
    <text evidence="9">Binds 1 Mg(2+) ion per subunit.</text>
</comment>
<evidence type="ECO:0000313" key="14">
    <source>
        <dbReference type="Proteomes" id="UP000286268"/>
    </source>
</evidence>
<accession>A0A3R5X4P9</accession>
<evidence type="ECO:0000256" key="5">
    <source>
        <dbReference type="ARBA" id="ARBA00022977"/>
    </source>
</evidence>
<evidence type="ECO:0000256" key="1">
    <source>
        <dbReference type="ARBA" id="ARBA00005165"/>
    </source>
</evidence>
<name>A0A3R5X4P9_9CLOT</name>
<dbReference type="GO" id="GO:0009229">
    <property type="term" value="P:thiamine diphosphate biosynthetic process"/>
    <property type="evidence" value="ECO:0007669"/>
    <property type="project" value="UniProtKB-UniRule"/>
</dbReference>
<evidence type="ECO:0000259" key="12">
    <source>
        <dbReference type="Pfam" id="PF02581"/>
    </source>
</evidence>
<keyword evidence="5 9" id="KW-0784">Thiamine biosynthesis</keyword>
<feature type="binding site" evidence="9">
    <location>
        <position position="164"/>
    </location>
    <ligand>
        <name>2-[(2R,5Z)-2-carboxy-4-methylthiazol-5(2H)-ylidene]ethyl phosphate</name>
        <dbReference type="ChEBI" id="CHEBI:62899"/>
    </ligand>
</feature>
<evidence type="ECO:0000256" key="2">
    <source>
        <dbReference type="ARBA" id="ARBA00022679"/>
    </source>
</evidence>
<feature type="binding site" evidence="9">
    <location>
        <position position="137"/>
    </location>
    <ligand>
        <name>4-amino-2-methyl-5-(diphosphooxymethyl)pyrimidine</name>
        <dbReference type="ChEBI" id="CHEBI:57841"/>
    </ligand>
</feature>
<dbReference type="UniPathway" id="UPA00060">
    <property type="reaction ID" value="UER00141"/>
</dbReference>
<comment type="function">
    <text evidence="9">Condenses 4-methyl-5-(beta-hydroxyethyl)thiazole monophosphate (THZ-P) and 2-methyl-4-amino-5-hydroxymethyl pyrimidine pyrophosphate (HMP-PP) to form thiamine monophosphate (TMP).</text>
</comment>
<protein>
    <recommendedName>
        <fullName evidence="9">Thiamine-phosphate synthase</fullName>
        <shortName evidence="9">TP synthase</shortName>
        <shortName evidence="9">TPS</shortName>
        <ecNumber evidence="9">2.5.1.3</ecNumber>
    </recommendedName>
    <alternativeName>
        <fullName evidence="9">Thiamine-phosphate pyrophosphorylase</fullName>
        <shortName evidence="9">TMP pyrophosphorylase</shortName>
        <shortName evidence="9">TMP-PPase</shortName>
    </alternativeName>
</protein>
<dbReference type="EMBL" id="CP025746">
    <property type="protein sequence ID" value="QAA34625.1"/>
    <property type="molecule type" value="Genomic_DNA"/>
</dbReference>
<keyword evidence="2 9" id="KW-0808">Transferase</keyword>
<dbReference type="Pfam" id="PF02581">
    <property type="entry name" value="TMP-TENI"/>
    <property type="match status" value="1"/>
</dbReference>
<dbReference type="SUPFAM" id="SSF51391">
    <property type="entry name" value="Thiamin phosphate synthase"/>
    <property type="match status" value="1"/>
</dbReference>
<comment type="catalytic activity">
    <reaction evidence="8 9 10">
        <text>2-[(2R,5Z)-2-carboxy-4-methylthiazol-5(2H)-ylidene]ethyl phosphate + 4-amino-2-methyl-5-(diphosphooxymethyl)pyrimidine + 2 H(+) = thiamine phosphate + CO2 + diphosphate</text>
        <dbReference type="Rhea" id="RHEA:47844"/>
        <dbReference type="ChEBI" id="CHEBI:15378"/>
        <dbReference type="ChEBI" id="CHEBI:16526"/>
        <dbReference type="ChEBI" id="CHEBI:33019"/>
        <dbReference type="ChEBI" id="CHEBI:37575"/>
        <dbReference type="ChEBI" id="CHEBI:57841"/>
        <dbReference type="ChEBI" id="CHEBI:62899"/>
        <dbReference type="EC" id="2.5.1.3"/>
    </reaction>
</comment>
<dbReference type="NCBIfam" id="TIGR00693">
    <property type="entry name" value="thiE"/>
    <property type="match status" value="1"/>
</dbReference>
<proteinExistence type="inferred from homology"/>
<evidence type="ECO:0000256" key="9">
    <source>
        <dbReference type="HAMAP-Rule" id="MF_00097"/>
    </source>
</evidence>
<evidence type="ECO:0000313" key="13">
    <source>
        <dbReference type="EMBL" id="QAA34625.1"/>
    </source>
</evidence>
<evidence type="ECO:0000256" key="7">
    <source>
        <dbReference type="ARBA" id="ARBA00047851"/>
    </source>
</evidence>